<dbReference type="PROSITE" id="PS51643">
    <property type="entry name" value="HD_CAS3"/>
    <property type="match status" value="1"/>
</dbReference>
<dbReference type="Gene3D" id="1.10.3210.30">
    <property type="match status" value="1"/>
</dbReference>
<keyword evidence="12" id="KW-0255">Endonuclease</keyword>
<evidence type="ECO:0000256" key="3">
    <source>
        <dbReference type="ARBA" id="ARBA00022723"/>
    </source>
</evidence>
<dbReference type="Pfam" id="PF00270">
    <property type="entry name" value="DEAD"/>
    <property type="match status" value="1"/>
</dbReference>
<dbReference type="Gene3D" id="3.40.50.300">
    <property type="entry name" value="P-loop containing nucleotide triphosphate hydrolases"/>
    <property type="match status" value="2"/>
</dbReference>
<sequence>MEFYSHVERENGEIVGKTLLKEHLQEVANLAQKFVLTLPIEASEKKYLTRLVNLVSLTHDFGKYTTFFQDRLFERKNHAEKANHGFISAVFSSWVVSLDKELMEGNKYAPLTAYFTVLHHHSNLGDIEKDVPLKTYLDNPPSFLTCEDSSLRSKLKATIEQIKDLKKHEKAIISELKTLGLNIESIQSFENNWIEHLKRLRQLYNELKKASLEEKIKIAFQTLTLYSCLIDADKRDAGKVSELERKDLPDNLVDEYKKEIFSGISETPLIKIRDEIYQKVMAKITSFPLERRLFTLTAPTGSGKTLTVFSAALKLRKRIENKLNYKPRIIYALPFINIIEQNYAIIKNVLKNGLPDFKENETQYLLKHHHLADISYKTKGTEKPLDEALLLTESWEAEIVVTTFVQLLHTLIGFKNSFLKKFHNIAGSILILDEVQNIPLEYWKLVRNVFLELSKRLKCYIILLTATKPLIFLPEDNPLELVDNHESYFKDKKRQRIKLFVNQEINNIDELIDSFIAKYDKNKSYLLVLNTIRSSIEVYKKIKKELSLTSSVQIESLLTSEMDFFINKQQYKRCIPKIKSTFSDKTFIFYLSTNIIPKQRKERVALIKALLEVGYKPIVVSTQVIEAGVDLDFDEVWRDIGPLDSIIQVAGRCNREERTLLGKVILFNLNVAGFVYGKTLPPLTKNMLFIKNAWEENEFFDLINAYFNKATQKVNIEDYSDFIWKGIISMEFQSRVSEFRLIEEKGNTTEIFVEFDDRASYVWEKFCQEVMSEKDFKKRKRTFLAIKRDFNNYLLSILLRENAILPPVQCGYNIRTISFEEIVYEDSENIKNAFYSKETGFIHEDILFAW</sequence>
<dbReference type="GO" id="GO:0016787">
    <property type="term" value="F:hydrolase activity"/>
    <property type="evidence" value="ECO:0007669"/>
    <property type="project" value="UniProtKB-KW"/>
</dbReference>
<feature type="domain" description="Helicase ATP-binding" evidence="10">
    <location>
        <begin position="262"/>
        <end position="582"/>
    </location>
</feature>
<dbReference type="PROSITE" id="PS51192">
    <property type="entry name" value="HELICASE_ATP_BIND_1"/>
    <property type="match status" value="1"/>
</dbReference>
<dbReference type="AlphaFoldDB" id="A0A7C0Y513"/>
<evidence type="ECO:0000256" key="8">
    <source>
        <dbReference type="ARBA" id="ARBA00023118"/>
    </source>
</evidence>
<organism evidence="12">
    <name type="scientific">Desulfofervidus auxilii</name>
    <dbReference type="NCBI Taxonomy" id="1621989"/>
    <lineage>
        <taxon>Bacteria</taxon>
        <taxon>Pseudomonadati</taxon>
        <taxon>Thermodesulfobacteriota</taxon>
        <taxon>Candidatus Desulfofervidia</taxon>
        <taxon>Candidatus Desulfofervidales</taxon>
        <taxon>Candidatus Desulfofervidaceae</taxon>
        <taxon>Candidatus Desulfofervidus</taxon>
    </lineage>
</organism>
<keyword evidence="5" id="KW-0378">Hydrolase</keyword>
<evidence type="ECO:0000259" key="11">
    <source>
        <dbReference type="PROSITE" id="PS51643"/>
    </source>
</evidence>
<keyword evidence="8" id="KW-0051">Antiviral defense</keyword>
<keyword evidence="12" id="KW-0540">Nuclease</keyword>
<proteinExistence type="inferred from homology"/>
<comment type="similarity">
    <text evidence="1">In the N-terminal section; belongs to the CRISPR-associated nuclease Cas3-HD family.</text>
</comment>
<keyword evidence="7" id="KW-0067">ATP-binding</keyword>
<dbReference type="InterPro" id="IPR038257">
    <property type="entry name" value="CRISPR-assoc_Cas3_HD_sf"/>
</dbReference>
<dbReference type="InterPro" id="IPR006483">
    <property type="entry name" value="CRISPR-assoc_Cas3_HD"/>
</dbReference>
<dbReference type="CDD" id="cd17930">
    <property type="entry name" value="DEXHc_cas3"/>
    <property type="match status" value="1"/>
</dbReference>
<comment type="similarity">
    <text evidence="2">In the central section; belongs to the CRISPR-associated helicase Cas3 family.</text>
</comment>
<dbReference type="SMART" id="SM00487">
    <property type="entry name" value="DEXDc"/>
    <property type="match status" value="1"/>
</dbReference>
<keyword evidence="4" id="KW-0547">Nucleotide-binding</keyword>
<dbReference type="InterPro" id="IPR014013">
    <property type="entry name" value="Helic_SF1/SF2_ATP-bd_DinG/Rad3"/>
</dbReference>
<dbReference type="SUPFAM" id="SSF52540">
    <property type="entry name" value="P-loop containing nucleoside triphosphate hydrolases"/>
    <property type="match status" value="1"/>
</dbReference>
<protein>
    <submittedName>
        <fullName evidence="12">CRISPR-associated endonuclease Cas3</fullName>
    </submittedName>
</protein>
<name>A0A7C0Y513_DESA2</name>
<evidence type="ECO:0000259" key="10">
    <source>
        <dbReference type="PROSITE" id="PS51193"/>
    </source>
</evidence>
<keyword evidence="6" id="KW-0347">Helicase</keyword>
<dbReference type="InterPro" id="IPR054712">
    <property type="entry name" value="Cas3-like_dom"/>
</dbReference>
<dbReference type="Proteomes" id="UP000886289">
    <property type="component" value="Unassembled WGS sequence"/>
</dbReference>
<dbReference type="EMBL" id="DRBS01000152">
    <property type="protein sequence ID" value="HDD44008.1"/>
    <property type="molecule type" value="Genomic_DNA"/>
</dbReference>
<evidence type="ECO:0000259" key="9">
    <source>
        <dbReference type="PROSITE" id="PS51192"/>
    </source>
</evidence>
<dbReference type="NCBIfam" id="TIGR01596">
    <property type="entry name" value="cas3_HD"/>
    <property type="match status" value="1"/>
</dbReference>
<dbReference type="Pfam" id="PF22590">
    <property type="entry name" value="Cas3-like_C_2"/>
    <property type="match status" value="1"/>
</dbReference>
<dbReference type="CDD" id="cd09641">
    <property type="entry name" value="Cas3''_I"/>
    <property type="match status" value="1"/>
</dbReference>
<dbReference type="InterPro" id="IPR011545">
    <property type="entry name" value="DEAD/DEAH_box_helicase_dom"/>
</dbReference>
<feature type="domain" description="HD Cas3-type" evidence="11">
    <location>
        <begin position="13"/>
        <end position="235"/>
    </location>
</feature>
<dbReference type="GO" id="GO:0051607">
    <property type="term" value="P:defense response to virus"/>
    <property type="evidence" value="ECO:0007669"/>
    <property type="project" value="UniProtKB-KW"/>
</dbReference>
<dbReference type="InterPro" id="IPR014001">
    <property type="entry name" value="Helicase_ATP-bd"/>
</dbReference>
<dbReference type="GO" id="GO:0046872">
    <property type="term" value="F:metal ion binding"/>
    <property type="evidence" value="ECO:0007669"/>
    <property type="project" value="UniProtKB-KW"/>
</dbReference>
<comment type="caution">
    <text evidence="12">The sequence shown here is derived from an EMBL/GenBank/DDBJ whole genome shotgun (WGS) entry which is preliminary data.</text>
</comment>
<reference evidence="12" key="1">
    <citation type="journal article" date="2020" name="mSystems">
        <title>Genome- and Community-Level Interaction Insights into Carbon Utilization and Element Cycling Functions of Hydrothermarchaeota in Hydrothermal Sediment.</title>
        <authorList>
            <person name="Zhou Z."/>
            <person name="Liu Y."/>
            <person name="Xu W."/>
            <person name="Pan J."/>
            <person name="Luo Z.H."/>
            <person name="Li M."/>
        </authorList>
    </citation>
    <scope>NUCLEOTIDE SEQUENCE [LARGE SCALE GENOMIC DNA]</scope>
    <source>
        <strain evidence="12">HyVt-233</strain>
    </source>
</reference>
<gene>
    <name evidence="12" type="ORF">ENG63_04000</name>
</gene>
<evidence type="ECO:0000256" key="5">
    <source>
        <dbReference type="ARBA" id="ARBA00022801"/>
    </source>
</evidence>
<dbReference type="GO" id="GO:0003676">
    <property type="term" value="F:nucleic acid binding"/>
    <property type="evidence" value="ECO:0007669"/>
    <property type="project" value="InterPro"/>
</dbReference>
<evidence type="ECO:0000256" key="4">
    <source>
        <dbReference type="ARBA" id="ARBA00022741"/>
    </source>
</evidence>
<evidence type="ECO:0000313" key="12">
    <source>
        <dbReference type="EMBL" id="HDD44008.1"/>
    </source>
</evidence>
<dbReference type="GO" id="GO:0004519">
    <property type="term" value="F:endonuclease activity"/>
    <property type="evidence" value="ECO:0007669"/>
    <property type="project" value="UniProtKB-KW"/>
</dbReference>
<evidence type="ECO:0000256" key="1">
    <source>
        <dbReference type="ARBA" id="ARBA00006847"/>
    </source>
</evidence>
<evidence type="ECO:0000256" key="2">
    <source>
        <dbReference type="ARBA" id="ARBA00009046"/>
    </source>
</evidence>
<dbReference type="PROSITE" id="PS51193">
    <property type="entry name" value="HELICASE_ATP_BIND_2"/>
    <property type="match status" value="1"/>
</dbReference>
<feature type="domain" description="Helicase ATP-binding" evidence="9">
    <location>
        <begin position="285"/>
        <end position="486"/>
    </location>
</feature>
<evidence type="ECO:0000256" key="6">
    <source>
        <dbReference type="ARBA" id="ARBA00022806"/>
    </source>
</evidence>
<dbReference type="GO" id="GO:0004386">
    <property type="term" value="F:helicase activity"/>
    <property type="evidence" value="ECO:0007669"/>
    <property type="project" value="UniProtKB-KW"/>
</dbReference>
<dbReference type="GO" id="GO:0005524">
    <property type="term" value="F:ATP binding"/>
    <property type="evidence" value="ECO:0007669"/>
    <property type="project" value="UniProtKB-KW"/>
</dbReference>
<accession>A0A7C0Y513</accession>
<keyword evidence="3" id="KW-0479">Metal-binding</keyword>
<evidence type="ECO:0000256" key="7">
    <source>
        <dbReference type="ARBA" id="ARBA00022840"/>
    </source>
</evidence>
<dbReference type="InterPro" id="IPR027417">
    <property type="entry name" value="P-loop_NTPase"/>
</dbReference>